<dbReference type="EMBL" id="SPHZ02000003">
    <property type="protein sequence ID" value="KAF0928307.1"/>
    <property type="molecule type" value="Genomic_DNA"/>
</dbReference>
<dbReference type="AlphaFoldDB" id="A0A6G1EUK0"/>
<evidence type="ECO:0000256" key="1">
    <source>
        <dbReference type="SAM" id="MobiDB-lite"/>
    </source>
</evidence>
<proteinExistence type="predicted"/>
<evidence type="ECO:0000313" key="2">
    <source>
        <dbReference type="EMBL" id="KAF0928307.1"/>
    </source>
</evidence>
<evidence type="ECO:0000313" key="3">
    <source>
        <dbReference type="Proteomes" id="UP000479710"/>
    </source>
</evidence>
<sequence>MAAPQLRGVPWWGGKGGLVTSGDVGWAPDPVGAEDPAKPSMPSGPVASPDWRGRSRSTSGWATYCCADDVAHVGLWRHPSGSSAGDVATGDLPVGD</sequence>
<organism evidence="2 3">
    <name type="scientific">Oryza meyeriana var. granulata</name>
    <dbReference type="NCBI Taxonomy" id="110450"/>
    <lineage>
        <taxon>Eukaryota</taxon>
        <taxon>Viridiplantae</taxon>
        <taxon>Streptophyta</taxon>
        <taxon>Embryophyta</taxon>
        <taxon>Tracheophyta</taxon>
        <taxon>Spermatophyta</taxon>
        <taxon>Magnoliopsida</taxon>
        <taxon>Liliopsida</taxon>
        <taxon>Poales</taxon>
        <taxon>Poaceae</taxon>
        <taxon>BOP clade</taxon>
        <taxon>Oryzoideae</taxon>
        <taxon>Oryzeae</taxon>
        <taxon>Oryzinae</taxon>
        <taxon>Oryza</taxon>
        <taxon>Oryza meyeriana</taxon>
    </lineage>
</organism>
<protein>
    <submittedName>
        <fullName evidence="2">Uncharacterized protein</fullName>
    </submittedName>
</protein>
<name>A0A6G1EUK0_9ORYZ</name>
<comment type="caution">
    <text evidence="2">The sequence shown here is derived from an EMBL/GenBank/DDBJ whole genome shotgun (WGS) entry which is preliminary data.</text>
</comment>
<dbReference type="Proteomes" id="UP000479710">
    <property type="component" value="Unassembled WGS sequence"/>
</dbReference>
<feature type="region of interest" description="Disordered" evidence="1">
    <location>
        <begin position="20"/>
        <end position="54"/>
    </location>
</feature>
<keyword evidence="3" id="KW-1185">Reference proteome</keyword>
<reference evidence="2 3" key="1">
    <citation type="submission" date="2019-11" db="EMBL/GenBank/DDBJ databases">
        <title>Whole genome sequence of Oryza granulata.</title>
        <authorList>
            <person name="Li W."/>
        </authorList>
    </citation>
    <scope>NUCLEOTIDE SEQUENCE [LARGE SCALE GENOMIC DNA]</scope>
    <source>
        <strain evidence="3">cv. Menghai</strain>
        <tissue evidence="2">Leaf</tissue>
    </source>
</reference>
<gene>
    <name evidence="2" type="ORF">E2562_039416</name>
</gene>
<accession>A0A6G1EUK0</accession>